<comment type="subcellular location">
    <subcellularLocation>
        <location evidence="1">Endomembrane system</location>
        <topology evidence="1">Multi-pass membrane protein</topology>
    </subcellularLocation>
</comment>
<dbReference type="InterPro" id="IPR018422">
    <property type="entry name" value="Cation/H_exchanger_CPA1"/>
</dbReference>
<reference evidence="13" key="1">
    <citation type="submission" date="2021-02" db="EMBL/GenBank/DDBJ databases">
        <authorList>
            <person name="Dougan E. K."/>
            <person name="Rhodes N."/>
            <person name="Thang M."/>
            <person name="Chan C."/>
        </authorList>
    </citation>
    <scope>NUCLEOTIDE SEQUENCE</scope>
</reference>
<keyword evidence="5 11" id="KW-1133">Transmembrane helix</keyword>
<evidence type="ECO:0000256" key="5">
    <source>
        <dbReference type="ARBA" id="ARBA00022989"/>
    </source>
</evidence>
<dbReference type="InterPro" id="IPR006153">
    <property type="entry name" value="Cation/H_exchanger_TM"/>
</dbReference>
<evidence type="ECO:0000256" key="11">
    <source>
        <dbReference type="SAM" id="Phobius"/>
    </source>
</evidence>
<keyword evidence="4 11" id="KW-0812">Transmembrane</keyword>
<feature type="transmembrane region" description="Helical" evidence="11">
    <location>
        <begin position="318"/>
        <end position="341"/>
    </location>
</feature>
<keyword evidence="2" id="KW-0813">Transport</keyword>
<dbReference type="Gene3D" id="6.10.140.1330">
    <property type="match status" value="1"/>
</dbReference>
<dbReference type="AlphaFoldDB" id="A0A813GEV5"/>
<keyword evidence="7" id="KW-0406">Ion transport</keyword>
<dbReference type="PANTHER" id="PTHR10110">
    <property type="entry name" value="SODIUM/HYDROGEN EXCHANGER"/>
    <property type="match status" value="1"/>
</dbReference>
<organism evidence="13 14">
    <name type="scientific">Polarella glacialis</name>
    <name type="common">Dinoflagellate</name>
    <dbReference type="NCBI Taxonomy" id="89957"/>
    <lineage>
        <taxon>Eukaryota</taxon>
        <taxon>Sar</taxon>
        <taxon>Alveolata</taxon>
        <taxon>Dinophyceae</taxon>
        <taxon>Suessiales</taxon>
        <taxon>Suessiaceae</taxon>
        <taxon>Polarella</taxon>
    </lineage>
</organism>
<dbReference type="GO" id="GO:0012505">
    <property type="term" value="C:endomembrane system"/>
    <property type="evidence" value="ECO:0007669"/>
    <property type="project" value="UniProtKB-SubCell"/>
</dbReference>
<keyword evidence="8 11" id="KW-0472">Membrane</keyword>
<feature type="transmembrane region" description="Helical" evidence="11">
    <location>
        <begin position="125"/>
        <end position="147"/>
    </location>
</feature>
<keyword evidence="3" id="KW-0050">Antiport</keyword>
<feature type="transmembrane region" description="Helical" evidence="11">
    <location>
        <begin position="242"/>
        <end position="269"/>
    </location>
</feature>
<sequence>MRGAFFWANIDKIMLLAFVGTFVSSLVVGLLVFAAESVLTLPGGHPGFSLAEALTFGALISATDPVATLAIFEQLNVDPHVFNIVFGESVLNDVVSIVLFHTFANCIHHTDGNIGSTMATAVMNFAFIFAGSSMVGFFLGCCSALLFKHVRLSTQAVEHGPKLELAVFLIFCYAPFLLAECLGLSGIVAILFTGTAMKRYTFNNLSLAAKQTVETFVSLLAHVAETLIFIDLGTSAWQTFRASLALVIWIFLSCLVARAAHVYPIGWLLNASRPAYPRSRFETPDMHMVWFAGLRGAIAYALSSQFPGPHRRCVMSITMWMVLSSVWILGGATVPVLKWLGIRRMESEQLKQLSLTLEPAVNRLRLVHWDRKYMLPFLVRNVAELTCESVEMQENYSEEAAGAESARSGIRMGLVTSHRQPHVAPGDALLSTLPEADDDAVDEAE</sequence>
<gene>
    <name evidence="13" type="ORF">PGLA1383_LOCUS41854</name>
</gene>
<dbReference type="GO" id="GO:0005886">
    <property type="term" value="C:plasma membrane"/>
    <property type="evidence" value="ECO:0007669"/>
    <property type="project" value="TreeGrafter"/>
</dbReference>
<dbReference type="GO" id="GO:0015386">
    <property type="term" value="F:potassium:proton antiporter activity"/>
    <property type="evidence" value="ECO:0007669"/>
    <property type="project" value="TreeGrafter"/>
</dbReference>
<proteinExistence type="predicted"/>
<evidence type="ECO:0000256" key="3">
    <source>
        <dbReference type="ARBA" id="ARBA00022449"/>
    </source>
</evidence>
<keyword evidence="14" id="KW-1185">Reference proteome</keyword>
<feature type="transmembrane region" description="Helical" evidence="11">
    <location>
        <begin position="12"/>
        <end position="33"/>
    </location>
</feature>
<evidence type="ECO:0000259" key="12">
    <source>
        <dbReference type="Pfam" id="PF00999"/>
    </source>
</evidence>
<keyword evidence="6" id="KW-0915">Sodium</keyword>
<feature type="domain" description="Cation/H+ exchanger transmembrane" evidence="12">
    <location>
        <begin position="6"/>
        <end position="339"/>
    </location>
</feature>
<dbReference type="OMA" id="SHTINDY"/>
<evidence type="ECO:0000256" key="9">
    <source>
        <dbReference type="ARBA" id="ARBA00023201"/>
    </source>
</evidence>
<dbReference type="Pfam" id="PF00999">
    <property type="entry name" value="Na_H_Exchanger"/>
    <property type="match status" value="1"/>
</dbReference>
<evidence type="ECO:0000313" key="13">
    <source>
        <dbReference type="EMBL" id="CAE8624749.1"/>
    </source>
</evidence>
<keyword evidence="9" id="KW-0739">Sodium transport</keyword>
<dbReference type="OrthoDB" id="196264at2759"/>
<evidence type="ECO:0000256" key="7">
    <source>
        <dbReference type="ARBA" id="ARBA00023065"/>
    </source>
</evidence>
<feature type="transmembrane region" description="Helical" evidence="11">
    <location>
        <begin position="167"/>
        <end position="192"/>
    </location>
</feature>
<dbReference type="GO" id="GO:0015385">
    <property type="term" value="F:sodium:proton antiporter activity"/>
    <property type="evidence" value="ECO:0007669"/>
    <property type="project" value="InterPro"/>
</dbReference>
<evidence type="ECO:0000256" key="6">
    <source>
        <dbReference type="ARBA" id="ARBA00023053"/>
    </source>
</evidence>
<evidence type="ECO:0000256" key="8">
    <source>
        <dbReference type="ARBA" id="ARBA00023136"/>
    </source>
</evidence>
<accession>A0A813GEV5</accession>
<dbReference type="GO" id="GO:0098719">
    <property type="term" value="P:sodium ion import across plasma membrane"/>
    <property type="evidence" value="ECO:0007669"/>
    <property type="project" value="TreeGrafter"/>
</dbReference>
<evidence type="ECO:0000256" key="4">
    <source>
        <dbReference type="ARBA" id="ARBA00022692"/>
    </source>
</evidence>
<protein>
    <recommendedName>
        <fullName evidence="12">Cation/H+ exchanger transmembrane domain-containing protein</fullName>
    </recommendedName>
</protein>
<dbReference type="PANTHER" id="PTHR10110:SF191">
    <property type="entry name" value="SODIUM_HYDROGEN EXCHANGER 8"/>
    <property type="match status" value="1"/>
</dbReference>
<feature type="region of interest" description="Disordered" evidence="10">
    <location>
        <begin position="417"/>
        <end position="445"/>
    </location>
</feature>
<evidence type="ECO:0000256" key="2">
    <source>
        <dbReference type="ARBA" id="ARBA00022448"/>
    </source>
</evidence>
<evidence type="ECO:0000256" key="1">
    <source>
        <dbReference type="ARBA" id="ARBA00004127"/>
    </source>
</evidence>
<dbReference type="Proteomes" id="UP000654075">
    <property type="component" value="Unassembled WGS sequence"/>
</dbReference>
<comment type="caution">
    <text evidence="13">The sequence shown here is derived from an EMBL/GenBank/DDBJ whole genome shotgun (WGS) entry which is preliminary data.</text>
</comment>
<dbReference type="GO" id="GO:0051453">
    <property type="term" value="P:regulation of intracellular pH"/>
    <property type="evidence" value="ECO:0007669"/>
    <property type="project" value="TreeGrafter"/>
</dbReference>
<evidence type="ECO:0000313" key="14">
    <source>
        <dbReference type="Proteomes" id="UP000654075"/>
    </source>
</evidence>
<feature type="compositionally biased region" description="Acidic residues" evidence="10">
    <location>
        <begin position="435"/>
        <end position="445"/>
    </location>
</feature>
<dbReference type="EMBL" id="CAJNNV010028480">
    <property type="protein sequence ID" value="CAE8624749.1"/>
    <property type="molecule type" value="Genomic_DNA"/>
</dbReference>
<name>A0A813GEV5_POLGL</name>
<feature type="transmembrane region" description="Helical" evidence="11">
    <location>
        <begin position="53"/>
        <end position="72"/>
    </location>
</feature>
<evidence type="ECO:0000256" key="10">
    <source>
        <dbReference type="SAM" id="MobiDB-lite"/>
    </source>
</evidence>